<dbReference type="Pfam" id="PF00239">
    <property type="entry name" value="Resolvase"/>
    <property type="match status" value="1"/>
</dbReference>
<dbReference type="Pfam" id="PF13408">
    <property type="entry name" value="Zn_ribbon_recom"/>
    <property type="match status" value="1"/>
</dbReference>
<dbReference type="Gene3D" id="3.40.50.1390">
    <property type="entry name" value="Resolvase, N-terminal catalytic domain"/>
    <property type="match status" value="1"/>
</dbReference>
<dbReference type="Proteomes" id="UP000051451">
    <property type="component" value="Unassembled WGS sequence"/>
</dbReference>
<dbReference type="CDD" id="cd03768">
    <property type="entry name" value="SR_ResInv"/>
    <property type="match status" value="1"/>
</dbReference>
<keyword evidence="6" id="KW-0175">Coiled coil</keyword>
<comment type="caution">
    <text evidence="9">The sequence shown here is derived from an EMBL/GenBank/DDBJ whole genome shotgun (WGS) entry which is preliminary data.</text>
</comment>
<feature type="active site" description="O-(5'-phospho-DNA)-serine intermediate" evidence="4 5">
    <location>
        <position position="44"/>
    </location>
</feature>
<keyword evidence="2" id="KW-0238">DNA-binding</keyword>
<evidence type="ECO:0000313" key="9">
    <source>
        <dbReference type="EMBL" id="KRM07006.1"/>
    </source>
</evidence>
<evidence type="ECO:0000256" key="5">
    <source>
        <dbReference type="PROSITE-ProRule" id="PRU10137"/>
    </source>
</evidence>
<evidence type="ECO:0000256" key="3">
    <source>
        <dbReference type="ARBA" id="ARBA00023172"/>
    </source>
</evidence>
<keyword evidence="1" id="KW-0229">DNA integration</keyword>
<dbReference type="AlphaFoldDB" id="A0A0R1VMG9"/>
<dbReference type="GO" id="GO:0015074">
    <property type="term" value="P:DNA integration"/>
    <property type="evidence" value="ECO:0007669"/>
    <property type="project" value="UniProtKB-KW"/>
</dbReference>
<dbReference type="InterPro" id="IPR038109">
    <property type="entry name" value="DNA_bind_recomb_sf"/>
</dbReference>
<protein>
    <submittedName>
        <fullName evidence="9">Site-specific integrase</fullName>
    </submittedName>
</protein>
<dbReference type="PANTHER" id="PTHR30461">
    <property type="entry name" value="DNA-INVERTASE FROM LAMBDOID PROPHAGE"/>
    <property type="match status" value="1"/>
</dbReference>
<reference evidence="9 10" key="1">
    <citation type="journal article" date="2015" name="Genome Announc.">
        <title>Expanding the biotechnology potential of lactobacilli through comparative genomics of 213 strains and associated genera.</title>
        <authorList>
            <person name="Sun Z."/>
            <person name="Harris H.M."/>
            <person name="McCann A."/>
            <person name="Guo C."/>
            <person name="Argimon S."/>
            <person name="Zhang W."/>
            <person name="Yang X."/>
            <person name="Jeffery I.B."/>
            <person name="Cooney J.C."/>
            <person name="Kagawa T.F."/>
            <person name="Liu W."/>
            <person name="Song Y."/>
            <person name="Salvetti E."/>
            <person name="Wrobel A."/>
            <person name="Rasinkangas P."/>
            <person name="Parkhill J."/>
            <person name="Rea M.C."/>
            <person name="O'Sullivan O."/>
            <person name="Ritari J."/>
            <person name="Douillard F.P."/>
            <person name="Paul Ross R."/>
            <person name="Yang R."/>
            <person name="Briner A.E."/>
            <person name="Felis G.E."/>
            <person name="de Vos W.M."/>
            <person name="Barrangou R."/>
            <person name="Klaenhammer T.R."/>
            <person name="Caufield P.W."/>
            <person name="Cui Y."/>
            <person name="Zhang H."/>
            <person name="O'Toole P.W."/>
        </authorList>
    </citation>
    <scope>NUCLEOTIDE SEQUENCE [LARGE SCALE GENOMIC DNA]</scope>
    <source>
        <strain evidence="9 10">DSM 18630</strain>
    </source>
</reference>
<dbReference type="PATRIC" id="fig|1423750.3.peg.326"/>
<sequence length="510" mass="59579">MCPVKKILRWTVRNMHTQHPFSILNYERNECNMNMKVACYVRVSTIDQAEEGYSIGQQIDRLKKFCEAKDYSIYKVYKDPGFSGSNLERPAMQQLINDCQNNKFEAVLVYKLDRLSRSQKDTLHLIEDVFNANEIAFVSLNENFDTSTAFGKASIGILSVFAQLEREQIKERMQMGKIGRAKNGLPMSWRNAPFGYRYKNRKFEIDEFQANVVKRIYNDYLSGISITKLRNTLNQEGHLGKSVPWSYRTVRQILEHRVYTGFNEYKGKVYPGIHQAIISKDVFEKVQKELKVRQIEAYKKNNNPRPFQSKYMLSGLLKCGYCSANLGLHIYVPRKDGSQSKFYKCPSSIKKKTFTNRQYSFCSQPFLNKKDLEEHVIREIRKLQLNPQSIVHEQNNISGNIKLLKQQLKKIDVKSERLMNLYINSDSFDLKMLDKKRKQIQQERAQINEQIKDIKNKTPELSPDGATAILKECGNIEKLSYEKQKLVVRKLIKEIIVKGHDISVSWRFEL</sequence>
<organism evidence="9 10">
    <name type="scientific">Liquorilactobacillus ghanensis DSM 18630</name>
    <dbReference type="NCBI Taxonomy" id="1423750"/>
    <lineage>
        <taxon>Bacteria</taxon>
        <taxon>Bacillati</taxon>
        <taxon>Bacillota</taxon>
        <taxon>Bacilli</taxon>
        <taxon>Lactobacillales</taxon>
        <taxon>Lactobacillaceae</taxon>
        <taxon>Liquorilactobacillus</taxon>
    </lineage>
</organism>
<accession>A0A0R1VMG9</accession>
<feature type="domain" description="Recombinase" evidence="8">
    <location>
        <begin position="193"/>
        <end position="296"/>
    </location>
</feature>
<dbReference type="EMBL" id="AZGB01000009">
    <property type="protein sequence ID" value="KRM07006.1"/>
    <property type="molecule type" value="Genomic_DNA"/>
</dbReference>
<dbReference type="Pfam" id="PF07508">
    <property type="entry name" value="Recombinase"/>
    <property type="match status" value="1"/>
</dbReference>
<evidence type="ECO:0000256" key="6">
    <source>
        <dbReference type="SAM" id="Coils"/>
    </source>
</evidence>
<dbReference type="InterPro" id="IPR006118">
    <property type="entry name" value="Recombinase_CS"/>
</dbReference>
<dbReference type="InterPro" id="IPR006119">
    <property type="entry name" value="Resolv_N"/>
</dbReference>
<evidence type="ECO:0000256" key="1">
    <source>
        <dbReference type="ARBA" id="ARBA00022908"/>
    </source>
</evidence>
<evidence type="ECO:0000259" key="8">
    <source>
        <dbReference type="PROSITE" id="PS51737"/>
    </source>
</evidence>
<evidence type="ECO:0000256" key="4">
    <source>
        <dbReference type="PIRSR" id="PIRSR606118-50"/>
    </source>
</evidence>
<evidence type="ECO:0000259" key="7">
    <source>
        <dbReference type="PROSITE" id="PS51736"/>
    </source>
</evidence>
<evidence type="ECO:0000313" key="10">
    <source>
        <dbReference type="Proteomes" id="UP000051451"/>
    </source>
</evidence>
<dbReference type="InterPro" id="IPR011109">
    <property type="entry name" value="DNA_bind_recombinase_dom"/>
</dbReference>
<dbReference type="PROSITE" id="PS51737">
    <property type="entry name" value="RECOMBINASE_DNA_BIND"/>
    <property type="match status" value="1"/>
</dbReference>
<evidence type="ECO:0000256" key="2">
    <source>
        <dbReference type="ARBA" id="ARBA00023125"/>
    </source>
</evidence>
<keyword evidence="10" id="KW-1185">Reference proteome</keyword>
<dbReference type="GO" id="GO:0003677">
    <property type="term" value="F:DNA binding"/>
    <property type="evidence" value="ECO:0007669"/>
    <property type="project" value="UniProtKB-KW"/>
</dbReference>
<gene>
    <name evidence="9" type="ORF">FC89_GL000316</name>
</gene>
<dbReference type="InterPro" id="IPR050639">
    <property type="entry name" value="SSR_resolvase"/>
</dbReference>
<dbReference type="STRING" id="1423750.FC89_GL000316"/>
<dbReference type="PANTHER" id="PTHR30461:SF23">
    <property type="entry name" value="DNA RECOMBINASE-RELATED"/>
    <property type="match status" value="1"/>
</dbReference>
<dbReference type="InterPro" id="IPR025827">
    <property type="entry name" value="Zn_ribbon_recom_dom"/>
</dbReference>
<dbReference type="PROSITE" id="PS51736">
    <property type="entry name" value="RECOMBINASES_3"/>
    <property type="match status" value="1"/>
</dbReference>
<keyword evidence="3" id="KW-0233">DNA recombination</keyword>
<feature type="domain" description="Resolvase/invertase-type recombinase catalytic" evidence="7">
    <location>
        <begin position="36"/>
        <end position="184"/>
    </location>
</feature>
<dbReference type="SMART" id="SM00857">
    <property type="entry name" value="Resolvase"/>
    <property type="match status" value="1"/>
</dbReference>
<dbReference type="Gene3D" id="3.90.1750.20">
    <property type="entry name" value="Putative Large Serine Recombinase, Chain B, Domain 2"/>
    <property type="match status" value="1"/>
</dbReference>
<dbReference type="SUPFAM" id="SSF53041">
    <property type="entry name" value="Resolvase-like"/>
    <property type="match status" value="1"/>
</dbReference>
<dbReference type="PROSITE" id="PS00397">
    <property type="entry name" value="RECOMBINASES_1"/>
    <property type="match status" value="1"/>
</dbReference>
<name>A0A0R1VMG9_9LACO</name>
<dbReference type="InterPro" id="IPR036162">
    <property type="entry name" value="Resolvase-like_N_sf"/>
</dbReference>
<proteinExistence type="predicted"/>
<dbReference type="GO" id="GO:0000150">
    <property type="term" value="F:DNA strand exchange activity"/>
    <property type="evidence" value="ECO:0007669"/>
    <property type="project" value="InterPro"/>
</dbReference>
<feature type="coiled-coil region" evidence="6">
    <location>
        <begin position="401"/>
        <end position="457"/>
    </location>
</feature>